<evidence type="ECO:0000313" key="3">
    <source>
        <dbReference type="Proteomes" id="UP000321749"/>
    </source>
</evidence>
<feature type="transmembrane region" description="Helical" evidence="1">
    <location>
        <begin position="242"/>
        <end position="262"/>
    </location>
</feature>
<name>A0AA87UXI2_9MICO</name>
<evidence type="ECO:0000313" key="2">
    <source>
        <dbReference type="EMBL" id="GEK80432.1"/>
    </source>
</evidence>
<proteinExistence type="predicted"/>
<comment type="caution">
    <text evidence="2">The sequence shown here is derived from an EMBL/GenBank/DDBJ whole genome shotgun (WGS) entry which is preliminary data.</text>
</comment>
<reference evidence="2 3" key="1">
    <citation type="submission" date="2019-07" db="EMBL/GenBank/DDBJ databases">
        <title>Whole genome shotgun sequence of Agrococcus baldri NBRC 103055.</title>
        <authorList>
            <person name="Hosoyama A."/>
            <person name="Uohara A."/>
            <person name="Ohji S."/>
            <person name="Ichikawa N."/>
        </authorList>
    </citation>
    <scope>NUCLEOTIDE SEQUENCE [LARGE SCALE GENOMIC DNA]</scope>
    <source>
        <strain evidence="2 3">NBRC 103055</strain>
    </source>
</reference>
<gene>
    <name evidence="2" type="ORF">ABA31_17830</name>
</gene>
<feature type="transmembrane region" description="Helical" evidence="1">
    <location>
        <begin position="45"/>
        <end position="67"/>
    </location>
</feature>
<dbReference type="AlphaFoldDB" id="A0AA87UXI2"/>
<dbReference type="Proteomes" id="UP000321749">
    <property type="component" value="Unassembled WGS sequence"/>
</dbReference>
<protein>
    <submittedName>
        <fullName evidence="2">Uncharacterized protein</fullName>
    </submittedName>
</protein>
<feature type="transmembrane region" description="Helical" evidence="1">
    <location>
        <begin position="143"/>
        <end position="166"/>
    </location>
</feature>
<keyword evidence="1" id="KW-0472">Membrane</keyword>
<organism evidence="2 3">
    <name type="scientific">Agrococcus baldri</name>
    <dbReference type="NCBI Taxonomy" id="153730"/>
    <lineage>
        <taxon>Bacteria</taxon>
        <taxon>Bacillati</taxon>
        <taxon>Actinomycetota</taxon>
        <taxon>Actinomycetes</taxon>
        <taxon>Micrococcales</taxon>
        <taxon>Microbacteriaceae</taxon>
        <taxon>Agrococcus</taxon>
    </lineage>
</organism>
<keyword evidence="1" id="KW-0812">Transmembrane</keyword>
<accession>A0AA87UXI2</accession>
<dbReference type="EMBL" id="BJUU01000010">
    <property type="protein sequence ID" value="GEK80432.1"/>
    <property type="molecule type" value="Genomic_DNA"/>
</dbReference>
<feature type="transmembrane region" description="Helical" evidence="1">
    <location>
        <begin position="96"/>
        <end position="123"/>
    </location>
</feature>
<evidence type="ECO:0000256" key="1">
    <source>
        <dbReference type="SAM" id="Phobius"/>
    </source>
</evidence>
<keyword evidence="1" id="KW-1133">Transmembrane helix</keyword>
<dbReference type="RefSeq" id="WP_146794708.1">
    <property type="nucleotide sequence ID" value="NZ_BJUU01000010.1"/>
</dbReference>
<feature type="transmembrane region" description="Helical" evidence="1">
    <location>
        <begin position="186"/>
        <end position="213"/>
    </location>
</feature>
<sequence>MTATLLKHEVLRTRGFLLTIAGAALGLAAVGSALAVTGWPVLAPFGLVLGAIGAFGLLPAMQLALAVDYWRSGYGRIGYFTQTLPVRGSRIFGARIVWAAVVVLLGLIATLAIWFLVMLAAAVTLFGLTPGTLLQQIGEVLGAAYAAAPWLVAVGAPLTLLLLYGYNTVTYYAAASIGSERWLQRLGWGGPVLTWFVLSTAVQLVLLLGILAIPFGLGVTDAGEFGFVPADLLAAMIADTELQLMPIGFVPALVVVIPLLLWRTAHSWNHRVALA</sequence>
<keyword evidence="3" id="KW-1185">Reference proteome</keyword>